<sequence length="170" mass="18930">MYLNIWVPGEINPGSEIKHTLFWVPYHSFIQGSINQRLYNGAVLAADQNIVVVMVALRLGVLGNLYLPPMAMGNQALLDLRLALEWYRNNSAGAFGAKKDEIVLGGHSSGTALLGMFALQGYSRGLYNGLWLFSGSPFYSRWGTMSPMMAEAKVKEVRDQVRMRRDSNSK</sequence>
<dbReference type="InterPro" id="IPR029058">
    <property type="entry name" value="AB_hydrolase_fold"/>
</dbReference>
<organism evidence="5 6">
    <name type="scientific">Protopolystoma xenopodis</name>
    <dbReference type="NCBI Taxonomy" id="117903"/>
    <lineage>
        <taxon>Eukaryota</taxon>
        <taxon>Metazoa</taxon>
        <taxon>Spiralia</taxon>
        <taxon>Lophotrochozoa</taxon>
        <taxon>Platyhelminthes</taxon>
        <taxon>Monogenea</taxon>
        <taxon>Polyopisthocotylea</taxon>
        <taxon>Polystomatidea</taxon>
        <taxon>Polystomatidae</taxon>
        <taxon>Protopolystoma</taxon>
    </lineage>
</organism>
<dbReference type="Proteomes" id="UP000784294">
    <property type="component" value="Unassembled WGS sequence"/>
</dbReference>
<keyword evidence="2" id="KW-0719">Serine esterase</keyword>
<evidence type="ECO:0000313" key="6">
    <source>
        <dbReference type="Proteomes" id="UP000784294"/>
    </source>
</evidence>
<comment type="similarity">
    <text evidence="1">Belongs to the type-B carboxylesterase/lipase family.</text>
</comment>
<dbReference type="GO" id="GO:0003990">
    <property type="term" value="F:acetylcholinesterase activity"/>
    <property type="evidence" value="ECO:0007669"/>
    <property type="project" value="TreeGrafter"/>
</dbReference>
<keyword evidence="3" id="KW-0378">Hydrolase</keyword>
<gene>
    <name evidence="5" type="ORF">PXEA_LOCUS33680</name>
</gene>
<accession>A0A3S5BU97</accession>
<dbReference type="GO" id="GO:0006581">
    <property type="term" value="P:acetylcholine catabolic process"/>
    <property type="evidence" value="ECO:0007669"/>
    <property type="project" value="TreeGrafter"/>
</dbReference>
<dbReference type="OrthoDB" id="408631at2759"/>
<evidence type="ECO:0000256" key="1">
    <source>
        <dbReference type="ARBA" id="ARBA00005964"/>
    </source>
</evidence>
<evidence type="ECO:0000256" key="2">
    <source>
        <dbReference type="ARBA" id="ARBA00022487"/>
    </source>
</evidence>
<evidence type="ECO:0000259" key="4">
    <source>
        <dbReference type="Pfam" id="PF00135"/>
    </source>
</evidence>
<dbReference type="GO" id="GO:0019695">
    <property type="term" value="P:choline metabolic process"/>
    <property type="evidence" value="ECO:0007669"/>
    <property type="project" value="TreeGrafter"/>
</dbReference>
<dbReference type="GO" id="GO:0005615">
    <property type="term" value="C:extracellular space"/>
    <property type="evidence" value="ECO:0007669"/>
    <property type="project" value="TreeGrafter"/>
</dbReference>
<dbReference type="Gene3D" id="3.40.50.1820">
    <property type="entry name" value="alpha/beta hydrolase"/>
    <property type="match status" value="1"/>
</dbReference>
<dbReference type="Pfam" id="PF00135">
    <property type="entry name" value="COesterase"/>
    <property type="match status" value="1"/>
</dbReference>
<proteinExistence type="inferred from homology"/>
<dbReference type="AlphaFoldDB" id="A0A3S5BU97"/>
<name>A0A3S5BU97_9PLAT</name>
<dbReference type="PANTHER" id="PTHR43918">
    <property type="entry name" value="ACETYLCHOLINESTERASE"/>
    <property type="match status" value="1"/>
</dbReference>
<dbReference type="SUPFAM" id="SSF53474">
    <property type="entry name" value="alpha/beta-Hydrolases"/>
    <property type="match status" value="1"/>
</dbReference>
<feature type="domain" description="Carboxylesterase type B" evidence="4">
    <location>
        <begin position="2"/>
        <end position="163"/>
    </location>
</feature>
<comment type="caution">
    <text evidence="5">The sequence shown here is derived from an EMBL/GenBank/DDBJ whole genome shotgun (WGS) entry which is preliminary data.</text>
</comment>
<protein>
    <recommendedName>
        <fullName evidence="4">Carboxylesterase type B domain-containing protein</fullName>
    </recommendedName>
</protein>
<dbReference type="InterPro" id="IPR050654">
    <property type="entry name" value="AChE-related_enzymes"/>
</dbReference>
<dbReference type="GO" id="GO:0005886">
    <property type="term" value="C:plasma membrane"/>
    <property type="evidence" value="ECO:0007669"/>
    <property type="project" value="TreeGrafter"/>
</dbReference>
<keyword evidence="6" id="KW-1185">Reference proteome</keyword>
<evidence type="ECO:0000256" key="3">
    <source>
        <dbReference type="ARBA" id="ARBA00022801"/>
    </source>
</evidence>
<dbReference type="PANTHER" id="PTHR43918:SF4">
    <property type="entry name" value="CARBOXYLIC ESTER HYDROLASE"/>
    <property type="match status" value="1"/>
</dbReference>
<evidence type="ECO:0000313" key="5">
    <source>
        <dbReference type="EMBL" id="VEL40240.1"/>
    </source>
</evidence>
<dbReference type="EMBL" id="CAAALY010264143">
    <property type="protein sequence ID" value="VEL40240.1"/>
    <property type="molecule type" value="Genomic_DNA"/>
</dbReference>
<dbReference type="InterPro" id="IPR002018">
    <property type="entry name" value="CarbesteraseB"/>
</dbReference>
<reference evidence="5" key="1">
    <citation type="submission" date="2018-11" db="EMBL/GenBank/DDBJ databases">
        <authorList>
            <consortium name="Pathogen Informatics"/>
        </authorList>
    </citation>
    <scope>NUCLEOTIDE SEQUENCE</scope>
</reference>